<sequence>MANPKPLLPENYTTPGIPTIFGDTEPIEWMEHGIRPDQYPIHGIDAARYQGEIDFVTAKANGVNFAWLKATEGGDHLDPGFEINAPRARAAGVPVGGYHFYYFCRTPAEQARWFIKNVPRMQGDLPPMLDMEWNHGSRTCGRRPDPDTVRDYIRQYVAIVQNHYGTAPVIYTTPDFYEENDLGRLVGYEFWLRSVAAHPSERYPQERWTFWQYSGTGVARGVKGNVDLNAFAGTVESWVGWLTARRQR</sequence>
<organism evidence="4 5">
    <name type="scientific">Maritimibacter harenae</name>
    <dbReference type="NCBI Taxonomy" id="2606218"/>
    <lineage>
        <taxon>Bacteria</taxon>
        <taxon>Pseudomonadati</taxon>
        <taxon>Pseudomonadota</taxon>
        <taxon>Alphaproteobacteria</taxon>
        <taxon>Rhodobacterales</taxon>
        <taxon>Roseobacteraceae</taxon>
        <taxon>Maritimibacter</taxon>
    </lineage>
</organism>
<proteinExistence type="inferred from homology"/>
<dbReference type="InterPro" id="IPR017853">
    <property type="entry name" value="GH"/>
</dbReference>
<dbReference type="InterPro" id="IPR002053">
    <property type="entry name" value="Glyco_hydro_25"/>
</dbReference>
<gene>
    <name evidence="4" type="ORF">GQE99_15750</name>
</gene>
<dbReference type="AlphaFoldDB" id="A0A845M9K6"/>
<accession>A0A845M9K6</accession>
<comment type="similarity">
    <text evidence="1">Belongs to the glycosyl hydrolase 25 family.</text>
</comment>
<evidence type="ECO:0000256" key="2">
    <source>
        <dbReference type="ARBA" id="ARBA00022801"/>
    </source>
</evidence>
<dbReference type="GO" id="GO:0016998">
    <property type="term" value="P:cell wall macromolecule catabolic process"/>
    <property type="evidence" value="ECO:0007669"/>
    <property type="project" value="InterPro"/>
</dbReference>
<dbReference type="GO" id="GO:0016052">
    <property type="term" value="P:carbohydrate catabolic process"/>
    <property type="evidence" value="ECO:0007669"/>
    <property type="project" value="TreeGrafter"/>
</dbReference>
<keyword evidence="5" id="KW-1185">Reference proteome</keyword>
<name>A0A845M9K6_9RHOB</name>
<dbReference type="Proteomes" id="UP000467322">
    <property type="component" value="Unassembled WGS sequence"/>
</dbReference>
<dbReference type="InterPro" id="IPR018077">
    <property type="entry name" value="Glyco_hydro_fam25_subgr"/>
</dbReference>
<evidence type="ECO:0000313" key="4">
    <source>
        <dbReference type="EMBL" id="MZR14473.1"/>
    </source>
</evidence>
<evidence type="ECO:0000256" key="3">
    <source>
        <dbReference type="ARBA" id="ARBA00023295"/>
    </source>
</evidence>
<dbReference type="Pfam" id="PF01183">
    <property type="entry name" value="Glyco_hydro_25"/>
    <property type="match status" value="1"/>
</dbReference>
<dbReference type="PROSITE" id="PS51904">
    <property type="entry name" value="GLYCOSYL_HYDROL_F25_2"/>
    <property type="match status" value="1"/>
</dbReference>
<dbReference type="GO" id="GO:0003796">
    <property type="term" value="F:lysozyme activity"/>
    <property type="evidence" value="ECO:0007669"/>
    <property type="project" value="InterPro"/>
</dbReference>
<dbReference type="EMBL" id="WTUX01000019">
    <property type="protein sequence ID" value="MZR14473.1"/>
    <property type="molecule type" value="Genomic_DNA"/>
</dbReference>
<comment type="caution">
    <text evidence="4">The sequence shown here is derived from an EMBL/GenBank/DDBJ whole genome shotgun (WGS) entry which is preliminary data.</text>
</comment>
<dbReference type="GO" id="GO:0009253">
    <property type="term" value="P:peptidoglycan catabolic process"/>
    <property type="evidence" value="ECO:0007669"/>
    <property type="project" value="InterPro"/>
</dbReference>
<dbReference type="PANTHER" id="PTHR34135:SF2">
    <property type="entry name" value="LYSOZYME"/>
    <property type="match status" value="1"/>
</dbReference>
<protein>
    <submittedName>
        <fullName evidence="4">Glycoside hydrolase</fullName>
    </submittedName>
</protein>
<dbReference type="Gene3D" id="3.20.20.80">
    <property type="entry name" value="Glycosidases"/>
    <property type="match status" value="1"/>
</dbReference>
<keyword evidence="2 4" id="KW-0378">Hydrolase</keyword>
<dbReference type="SUPFAM" id="SSF51445">
    <property type="entry name" value="(Trans)glycosidases"/>
    <property type="match status" value="1"/>
</dbReference>
<keyword evidence="3" id="KW-0326">Glycosidase</keyword>
<evidence type="ECO:0000313" key="5">
    <source>
        <dbReference type="Proteomes" id="UP000467322"/>
    </source>
</evidence>
<dbReference type="PANTHER" id="PTHR34135">
    <property type="entry name" value="LYSOZYME"/>
    <property type="match status" value="1"/>
</dbReference>
<evidence type="ECO:0000256" key="1">
    <source>
        <dbReference type="ARBA" id="ARBA00010646"/>
    </source>
</evidence>
<dbReference type="SMART" id="SM00641">
    <property type="entry name" value="Glyco_25"/>
    <property type="match status" value="1"/>
</dbReference>
<reference evidence="4 5" key="1">
    <citation type="submission" date="2019-12" db="EMBL/GenBank/DDBJ databases">
        <title>Maritimibacter sp. nov. sp. isolated from sea sand.</title>
        <authorList>
            <person name="Kim J."/>
            <person name="Jeong S.E."/>
            <person name="Jung H.S."/>
            <person name="Jeon C.O."/>
        </authorList>
    </citation>
    <scope>NUCLEOTIDE SEQUENCE [LARGE SCALE GENOMIC DNA]</scope>
    <source>
        <strain evidence="4 5">DP07</strain>
    </source>
</reference>